<keyword evidence="8" id="KW-1133">Transmembrane helix</keyword>
<keyword evidence="15" id="KW-0732">Signal</keyword>
<keyword evidence="6" id="KW-0812">Transmembrane</keyword>
<keyword evidence="17" id="KW-1185">Reference proteome</keyword>
<dbReference type="InterPro" id="IPR002401">
    <property type="entry name" value="Cyt_P450_E_grp-I"/>
</dbReference>
<keyword evidence="10 13" id="KW-0408">Iron</keyword>
<dbReference type="GO" id="GO:0016020">
    <property type="term" value="C:membrane"/>
    <property type="evidence" value="ECO:0007669"/>
    <property type="project" value="UniProtKB-SubCell"/>
</dbReference>
<evidence type="ECO:0000256" key="4">
    <source>
        <dbReference type="ARBA" id="ARBA00010617"/>
    </source>
</evidence>
<evidence type="ECO:0000256" key="2">
    <source>
        <dbReference type="ARBA" id="ARBA00004167"/>
    </source>
</evidence>
<dbReference type="GO" id="GO:0005506">
    <property type="term" value="F:iron ion binding"/>
    <property type="evidence" value="ECO:0007669"/>
    <property type="project" value="InterPro"/>
</dbReference>
<accession>A0A1X6MX18</accession>
<comment type="cofactor">
    <cofactor evidence="1 13">
        <name>heme</name>
        <dbReference type="ChEBI" id="CHEBI:30413"/>
    </cofactor>
</comment>
<dbReference type="PROSITE" id="PS00086">
    <property type="entry name" value="CYTOCHROME_P450"/>
    <property type="match status" value="1"/>
</dbReference>
<keyword evidence="5 13" id="KW-0349">Heme</keyword>
<dbReference type="STRING" id="670580.A0A1X6MX18"/>
<evidence type="ECO:0000256" key="8">
    <source>
        <dbReference type="ARBA" id="ARBA00022989"/>
    </source>
</evidence>
<dbReference type="PRINTS" id="PR00385">
    <property type="entry name" value="P450"/>
</dbReference>
<evidence type="ECO:0000256" key="15">
    <source>
        <dbReference type="SAM" id="SignalP"/>
    </source>
</evidence>
<keyword evidence="11 14" id="KW-0503">Monooxygenase</keyword>
<evidence type="ECO:0000256" key="10">
    <source>
        <dbReference type="ARBA" id="ARBA00023004"/>
    </source>
</evidence>
<gene>
    <name evidence="16" type="ORF">POSPLADRAFT_1146071</name>
</gene>
<evidence type="ECO:0008006" key="18">
    <source>
        <dbReference type="Google" id="ProtNLM"/>
    </source>
</evidence>
<dbReference type="SUPFAM" id="SSF48264">
    <property type="entry name" value="Cytochrome P450"/>
    <property type="match status" value="1"/>
</dbReference>
<keyword evidence="12" id="KW-0472">Membrane</keyword>
<keyword evidence="7 13" id="KW-0479">Metal-binding</keyword>
<feature type="binding site" description="axial binding residue" evidence="13">
    <location>
        <position position="436"/>
    </location>
    <ligand>
        <name>heme</name>
        <dbReference type="ChEBI" id="CHEBI:30413"/>
    </ligand>
    <ligandPart>
        <name>Fe</name>
        <dbReference type="ChEBI" id="CHEBI:18248"/>
    </ligandPart>
</feature>
<evidence type="ECO:0000256" key="9">
    <source>
        <dbReference type="ARBA" id="ARBA00023002"/>
    </source>
</evidence>
<dbReference type="InterPro" id="IPR001128">
    <property type="entry name" value="Cyt_P450"/>
</dbReference>
<reference evidence="16 17" key="1">
    <citation type="submission" date="2017-04" db="EMBL/GenBank/DDBJ databases">
        <title>Genome Sequence of the Model Brown-Rot Fungus Postia placenta SB12.</title>
        <authorList>
            <consortium name="DOE Joint Genome Institute"/>
            <person name="Gaskell J."/>
            <person name="Kersten P."/>
            <person name="Larrondo L.F."/>
            <person name="Canessa P."/>
            <person name="Martinez D."/>
            <person name="Hibbett D."/>
            <person name="Schmoll M."/>
            <person name="Kubicek C.P."/>
            <person name="Martinez A.T."/>
            <person name="Yadav J."/>
            <person name="Master E."/>
            <person name="Magnuson J.K."/>
            <person name="James T."/>
            <person name="Yaver D."/>
            <person name="Berka R."/>
            <person name="Labutti K."/>
            <person name="Lipzen A."/>
            <person name="Aerts A."/>
            <person name="Barry K."/>
            <person name="Henrissat B."/>
            <person name="Blanchette R."/>
            <person name="Grigoriev I."/>
            <person name="Cullen D."/>
        </authorList>
    </citation>
    <scope>NUCLEOTIDE SEQUENCE [LARGE SCALE GENOMIC DNA]</scope>
    <source>
        <strain evidence="16 17">MAD-698-R-SB12</strain>
    </source>
</reference>
<sequence>MSVSLSWLLLVPLGILFKMWYDKNAGARRSLPPGPKGWPLLGNVNDIPEVAPWLDYADLGKIYGGIIGLKVLSQSLVVVNDLSIAHELLDKCSNITSDRPANKLLDFLGWEFSLVILRYGQRWRDQRRLFRQAFRPEAVYGYQPIITQKARQLLLNLLDNPEGFIDHARNYPASIVMRLVYGHEIAPRNDRLVYLADKAGEMVELLLLPGLDLIKVFPFLRFLPEWNFLTGFPRKARISRDMVKEMRDVPWDMVRDQMTAGTAPSSMSSDLLERSSKLGGDMSKEEATIKDTVSIAFAAGTDTTAATLKTFLLAMVLFPEVQKKAQEQIDNVVGQRLPTFDDRDSLPYVDAIYQETQRWHPAVLLGFPHVSTEDCSYKEWFLPKGTVILPNIWAMSRNAEQYPEPEEFRPERYLTPSGDRTEESSEFTFGFGRRICPGRHAADASLWLAISSILAMFSIEKAKDENGKEIPIPGDYGGHGLLPHSRSDFAVVPYKCVFRPRFEGAEQLIRSSK</sequence>
<dbReference type="CDD" id="cd11065">
    <property type="entry name" value="CYP64-like"/>
    <property type="match status" value="1"/>
</dbReference>
<dbReference type="InterPro" id="IPR017972">
    <property type="entry name" value="Cyt_P450_CS"/>
</dbReference>
<dbReference type="InterPro" id="IPR036396">
    <property type="entry name" value="Cyt_P450_sf"/>
</dbReference>
<evidence type="ECO:0000256" key="14">
    <source>
        <dbReference type="RuleBase" id="RU000461"/>
    </source>
</evidence>
<dbReference type="GO" id="GO:0016705">
    <property type="term" value="F:oxidoreductase activity, acting on paired donors, with incorporation or reduction of molecular oxygen"/>
    <property type="evidence" value="ECO:0007669"/>
    <property type="project" value="InterPro"/>
</dbReference>
<evidence type="ECO:0000313" key="16">
    <source>
        <dbReference type="EMBL" id="OSX60915.1"/>
    </source>
</evidence>
<dbReference type="PANTHER" id="PTHR46300:SF7">
    <property type="entry name" value="P450, PUTATIVE (EUROFUNG)-RELATED"/>
    <property type="match status" value="1"/>
</dbReference>
<feature type="signal peptide" evidence="15">
    <location>
        <begin position="1"/>
        <end position="27"/>
    </location>
</feature>
<dbReference type="AlphaFoldDB" id="A0A1X6MX18"/>
<comment type="subcellular location">
    <subcellularLocation>
        <location evidence="2">Membrane</location>
        <topology evidence="2">Single-pass membrane protein</topology>
    </subcellularLocation>
</comment>
<dbReference type="GO" id="GO:0020037">
    <property type="term" value="F:heme binding"/>
    <property type="evidence" value="ECO:0007669"/>
    <property type="project" value="InterPro"/>
</dbReference>
<dbReference type="RefSeq" id="XP_024337709.1">
    <property type="nucleotide sequence ID" value="XM_024485882.1"/>
</dbReference>
<dbReference type="GO" id="GO:0004497">
    <property type="term" value="F:monooxygenase activity"/>
    <property type="evidence" value="ECO:0007669"/>
    <property type="project" value="UniProtKB-KW"/>
</dbReference>
<evidence type="ECO:0000256" key="11">
    <source>
        <dbReference type="ARBA" id="ARBA00023033"/>
    </source>
</evidence>
<dbReference type="PANTHER" id="PTHR46300">
    <property type="entry name" value="P450, PUTATIVE (EUROFUNG)-RELATED-RELATED"/>
    <property type="match status" value="1"/>
</dbReference>
<dbReference type="InterPro" id="IPR050364">
    <property type="entry name" value="Cytochrome_P450_fung"/>
</dbReference>
<evidence type="ECO:0000256" key="13">
    <source>
        <dbReference type="PIRSR" id="PIRSR602401-1"/>
    </source>
</evidence>
<evidence type="ECO:0000256" key="6">
    <source>
        <dbReference type="ARBA" id="ARBA00022692"/>
    </source>
</evidence>
<evidence type="ECO:0000256" key="1">
    <source>
        <dbReference type="ARBA" id="ARBA00001971"/>
    </source>
</evidence>
<organism evidence="16 17">
    <name type="scientific">Postia placenta MAD-698-R-SB12</name>
    <dbReference type="NCBI Taxonomy" id="670580"/>
    <lineage>
        <taxon>Eukaryota</taxon>
        <taxon>Fungi</taxon>
        <taxon>Dikarya</taxon>
        <taxon>Basidiomycota</taxon>
        <taxon>Agaricomycotina</taxon>
        <taxon>Agaricomycetes</taxon>
        <taxon>Polyporales</taxon>
        <taxon>Adustoporiaceae</taxon>
        <taxon>Rhodonia</taxon>
    </lineage>
</organism>
<evidence type="ECO:0000256" key="7">
    <source>
        <dbReference type="ARBA" id="ARBA00022723"/>
    </source>
</evidence>
<keyword evidence="9 14" id="KW-0560">Oxidoreductase</keyword>
<protein>
    <recommendedName>
        <fullName evidence="18">Cytochrome P450</fullName>
    </recommendedName>
</protein>
<dbReference type="GeneID" id="36330831"/>
<name>A0A1X6MX18_9APHY</name>
<dbReference type="Gene3D" id="1.10.630.10">
    <property type="entry name" value="Cytochrome P450"/>
    <property type="match status" value="1"/>
</dbReference>
<comment type="similarity">
    <text evidence="4 14">Belongs to the cytochrome P450 family.</text>
</comment>
<feature type="chain" id="PRO_5010870018" description="Cytochrome P450" evidence="15">
    <location>
        <begin position="28"/>
        <end position="513"/>
    </location>
</feature>
<evidence type="ECO:0000313" key="17">
    <source>
        <dbReference type="Proteomes" id="UP000194127"/>
    </source>
</evidence>
<dbReference type="EMBL" id="KZ110599">
    <property type="protein sequence ID" value="OSX60915.1"/>
    <property type="molecule type" value="Genomic_DNA"/>
</dbReference>
<evidence type="ECO:0000256" key="12">
    <source>
        <dbReference type="ARBA" id="ARBA00023136"/>
    </source>
</evidence>
<dbReference type="PRINTS" id="PR00463">
    <property type="entry name" value="EP450I"/>
</dbReference>
<evidence type="ECO:0000256" key="3">
    <source>
        <dbReference type="ARBA" id="ARBA00005179"/>
    </source>
</evidence>
<dbReference type="Pfam" id="PF00067">
    <property type="entry name" value="p450"/>
    <property type="match status" value="1"/>
</dbReference>
<comment type="pathway">
    <text evidence="3">Secondary metabolite biosynthesis.</text>
</comment>
<dbReference type="OrthoDB" id="2789670at2759"/>
<evidence type="ECO:0000256" key="5">
    <source>
        <dbReference type="ARBA" id="ARBA00022617"/>
    </source>
</evidence>
<dbReference type="Proteomes" id="UP000194127">
    <property type="component" value="Unassembled WGS sequence"/>
</dbReference>
<proteinExistence type="inferred from homology"/>